<proteinExistence type="predicted"/>
<feature type="compositionally biased region" description="Low complexity" evidence="1">
    <location>
        <begin position="171"/>
        <end position="188"/>
    </location>
</feature>
<evidence type="ECO:0000256" key="1">
    <source>
        <dbReference type="SAM" id="MobiDB-lite"/>
    </source>
</evidence>
<dbReference type="KEGG" id="vg:3416690"/>
<accession>Q56ER7</accession>
<dbReference type="GeneID" id="3416690"/>
<dbReference type="PROSITE" id="PS51257">
    <property type="entry name" value="PROKAR_LIPOPROTEIN"/>
    <property type="match status" value="1"/>
</dbReference>
<dbReference type="OrthoDB" id="31232at10239"/>
<protein>
    <submittedName>
        <fullName evidence="2">Uncharacterized protein PHG31ORF096c</fullName>
    </submittedName>
</protein>
<evidence type="ECO:0000313" key="2">
    <source>
        <dbReference type="EMBL" id="AAX63583.1"/>
    </source>
</evidence>
<organism evidence="2 3">
    <name type="scientific">Aeromonas phage 31</name>
    <dbReference type="NCBI Taxonomy" id="321023"/>
    <lineage>
        <taxon>Viruses</taxon>
        <taxon>Duplodnaviria</taxon>
        <taxon>Heunggongvirae</taxon>
        <taxon>Uroviricota</taxon>
        <taxon>Caudoviricetes</taxon>
        <taxon>Pantevenvirales</taxon>
        <taxon>Straboviridae</taxon>
        <taxon>Biquartavirus</taxon>
        <taxon>Biquartavirus 44RR2</taxon>
    </lineage>
</organism>
<evidence type="ECO:0000313" key="3">
    <source>
        <dbReference type="Proteomes" id="UP000000917"/>
    </source>
</evidence>
<feature type="compositionally biased region" description="Gly residues" evidence="1">
    <location>
        <begin position="189"/>
        <end position="202"/>
    </location>
</feature>
<dbReference type="RefSeq" id="YP_238823.1">
    <property type="nucleotide sequence ID" value="NC_007022.1"/>
</dbReference>
<dbReference type="EMBL" id="AY962392">
    <property type="protein sequence ID" value="AAX63583.1"/>
    <property type="molecule type" value="Genomic_DNA"/>
</dbReference>
<feature type="region of interest" description="Disordered" evidence="1">
    <location>
        <begin position="145"/>
        <end position="202"/>
    </location>
</feature>
<gene>
    <name evidence="2" type="primary">PHG31ORF096c</name>
    <name evidence="2" type="ORF">PHG31p94</name>
</gene>
<name>Q56ER7_9CAUD</name>
<dbReference type="Pfam" id="PF06693">
    <property type="entry name" value="DUF1190"/>
    <property type="match status" value="1"/>
</dbReference>
<sequence>MQKQLKMGIMAAFVSAALSGCGQANTDDTFTYNGLGGEATPTVTAVSAQQCAELGGGSLDQCQSAFDKAKMEHIDSAPKFNDQASCESGTEAICNRTQIQNSDGSFSDVFVPAMVGMIVGQMMSNNSRPMPVYAPARPEDRKNGFVTSGGAYVPPAKGSVGANTFSAPKTPGSFSKPSPSSKPSFSSKGGFGKSGSFGSSGG</sequence>
<dbReference type="Proteomes" id="UP000000917">
    <property type="component" value="Segment"/>
</dbReference>
<dbReference type="InterPro" id="IPR009576">
    <property type="entry name" value="Biofilm_formation_YgiB"/>
</dbReference>
<reference evidence="2 3" key="1">
    <citation type="submission" date="2005-03" db="EMBL/GenBank/DDBJ databases">
        <title>Comparative analysis of the Aeromonas bacteriophage 31 genome.</title>
        <authorList>
            <person name="Nolan J.M."/>
            <person name="Petrov V."/>
            <person name="Bertrand C."/>
            <person name="Krisch H.M."/>
            <person name="Karam J.D."/>
        </authorList>
    </citation>
    <scope>NUCLEOTIDE SEQUENCE [LARGE SCALE GENOMIC DNA]</scope>
</reference>